<dbReference type="Proteomes" id="UP001231518">
    <property type="component" value="Chromosome 3"/>
</dbReference>
<keyword evidence="1" id="KW-1133">Transmembrane helix</keyword>
<evidence type="ECO:0000313" key="3">
    <source>
        <dbReference type="Proteomes" id="UP001231518"/>
    </source>
</evidence>
<sequence>MLIEIPELKRCCFCLPLRRGILVFGYLSLLVTCLFGILQVVLWLLYREYESTFTTTAALYRGVIMEAQLCVIFILYALDILFHIVLIVGAHLKRRRLLRIYYYYELTTTVATFVVVLITYIDLDRFPRWNFVVTEFSLAFAGFVLQIYLLLLIRSELRKERYQEGRSSYTNHIAEVFVEPPLRRQWRTFILELRKERYQEGRSSYTNHIAEVFVEPPLRRQ</sequence>
<feature type="transmembrane region" description="Helical" evidence="1">
    <location>
        <begin position="101"/>
        <end position="121"/>
    </location>
</feature>
<organism evidence="2 3">
    <name type="scientific">Mythimna separata</name>
    <name type="common">Oriental armyworm</name>
    <name type="synonym">Pseudaletia separata</name>
    <dbReference type="NCBI Taxonomy" id="271217"/>
    <lineage>
        <taxon>Eukaryota</taxon>
        <taxon>Metazoa</taxon>
        <taxon>Ecdysozoa</taxon>
        <taxon>Arthropoda</taxon>
        <taxon>Hexapoda</taxon>
        <taxon>Insecta</taxon>
        <taxon>Pterygota</taxon>
        <taxon>Neoptera</taxon>
        <taxon>Endopterygota</taxon>
        <taxon>Lepidoptera</taxon>
        <taxon>Glossata</taxon>
        <taxon>Ditrysia</taxon>
        <taxon>Noctuoidea</taxon>
        <taxon>Noctuidae</taxon>
        <taxon>Noctuinae</taxon>
        <taxon>Hadenini</taxon>
        <taxon>Mythimna</taxon>
    </lineage>
</organism>
<dbReference type="EMBL" id="JARGEI010000014">
    <property type="protein sequence ID" value="KAJ8720042.1"/>
    <property type="molecule type" value="Genomic_DNA"/>
</dbReference>
<feature type="transmembrane region" description="Helical" evidence="1">
    <location>
        <begin position="133"/>
        <end position="153"/>
    </location>
</feature>
<gene>
    <name evidence="2" type="ORF">PYW07_012085</name>
</gene>
<comment type="caution">
    <text evidence="2">The sequence shown here is derived from an EMBL/GenBank/DDBJ whole genome shotgun (WGS) entry which is preliminary data.</text>
</comment>
<reference evidence="2" key="1">
    <citation type="submission" date="2023-03" db="EMBL/GenBank/DDBJ databases">
        <title>Chromosome-level genomes of two armyworms, Mythimna separata and Mythimna loreyi, provide insights into the biosynthesis and reception of sex pheromones.</title>
        <authorList>
            <person name="Zhao H."/>
        </authorList>
    </citation>
    <scope>NUCLEOTIDE SEQUENCE</scope>
    <source>
        <strain evidence="2">BeijingLab</strain>
        <tissue evidence="2">Pupa</tissue>
    </source>
</reference>
<protein>
    <submittedName>
        <fullName evidence="2">Uncharacterized protein</fullName>
    </submittedName>
</protein>
<name>A0AAD8DS38_MYTSE</name>
<evidence type="ECO:0000313" key="2">
    <source>
        <dbReference type="EMBL" id="KAJ8720042.1"/>
    </source>
</evidence>
<dbReference type="AlphaFoldDB" id="A0AAD8DS38"/>
<keyword evidence="3" id="KW-1185">Reference proteome</keyword>
<keyword evidence="1" id="KW-0812">Transmembrane</keyword>
<accession>A0AAD8DS38</accession>
<feature type="transmembrane region" description="Helical" evidence="1">
    <location>
        <begin position="21"/>
        <end position="46"/>
    </location>
</feature>
<keyword evidence="1" id="KW-0472">Membrane</keyword>
<evidence type="ECO:0000256" key="1">
    <source>
        <dbReference type="SAM" id="Phobius"/>
    </source>
</evidence>
<feature type="transmembrane region" description="Helical" evidence="1">
    <location>
        <begin position="66"/>
        <end position="89"/>
    </location>
</feature>
<proteinExistence type="predicted"/>